<organism evidence="3 4">
    <name type="scientific">Candidatus Mediterraneibacter tabaqchaliae</name>
    <dbReference type="NCBI Taxonomy" id="2838689"/>
    <lineage>
        <taxon>Bacteria</taxon>
        <taxon>Bacillati</taxon>
        <taxon>Bacillota</taxon>
        <taxon>Clostridia</taxon>
        <taxon>Lachnospirales</taxon>
        <taxon>Lachnospiraceae</taxon>
        <taxon>Mediterraneibacter</taxon>
    </lineage>
</organism>
<dbReference type="Proteomes" id="UP000823897">
    <property type="component" value="Unassembled WGS sequence"/>
</dbReference>
<evidence type="ECO:0000313" key="4">
    <source>
        <dbReference type="Proteomes" id="UP000823897"/>
    </source>
</evidence>
<dbReference type="GO" id="GO:0009253">
    <property type="term" value="P:peptidoglycan catabolic process"/>
    <property type="evidence" value="ECO:0007669"/>
    <property type="project" value="InterPro"/>
</dbReference>
<dbReference type="SMART" id="SM00646">
    <property type="entry name" value="Ami_3"/>
    <property type="match status" value="1"/>
</dbReference>
<protein>
    <submittedName>
        <fullName evidence="3">N-acetylmuramoyl-L-alanine amidase</fullName>
        <ecNumber evidence="3">3.5.1.28</ecNumber>
    </submittedName>
</protein>
<comment type="caution">
    <text evidence="3">The sequence shown here is derived from an EMBL/GenBank/DDBJ whole genome shotgun (WGS) entry which is preliminary data.</text>
</comment>
<dbReference type="EC" id="3.5.1.28" evidence="3"/>
<name>A0A9D2R6J5_9FIRM</name>
<gene>
    <name evidence="3" type="ORF">H9911_10905</name>
</gene>
<sequence>MVKKAGVIVTLAALIGMILLCRAGSGMLRERIAEGREVSARPESREGCLVIIDPGHGGLDAGKIGVNGKEEKEINLNVSLKIQKLLKEQGVEVEMTRAEDERLGETQVEDLKARVSLMNEKNPDLVISIHQNSYHEESVSGAQVFYYTDSAQSERAAEFIQEALKEADPENTKKTKENSTYYILKRTEVPAVIVECGFLSNRREAEKLAGEEYQQELAAAVVKGTLRYLED</sequence>
<dbReference type="CDD" id="cd02696">
    <property type="entry name" value="MurNAc-LAA"/>
    <property type="match status" value="1"/>
</dbReference>
<dbReference type="EMBL" id="DWUV01000208">
    <property type="protein sequence ID" value="HJD35030.1"/>
    <property type="molecule type" value="Genomic_DNA"/>
</dbReference>
<dbReference type="Gene3D" id="3.40.630.40">
    <property type="entry name" value="Zn-dependent exopeptidases"/>
    <property type="match status" value="1"/>
</dbReference>
<dbReference type="InterPro" id="IPR002508">
    <property type="entry name" value="MurNAc-LAA_cat"/>
</dbReference>
<dbReference type="GO" id="GO:0030288">
    <property type="term" value="C:outer membrane-bounded periplasmic space"/>
    <property type="evidence" value="ECO:0007669"/>
    <property type="project" value="TreeGrafter"/>
</dbReference>
<dbReference type="GO" id="GO:0008745">
    <property type="term" value="F:N-acetylmuramoyl-L-alanine amidase activity"/>
    <property type="evidence" value="ECO:0007669"/>
    <property type="project" value="UniProtKB-EC"/>
</dbReference>
<reference evidence="3" key="2">
    <citation type="submission" date="2021-04" db="EMBL/GenBank/DDBJ databases">
        <authorList>
            <person name="Gilroy R."/>
        </authorList>
    </citation>
    <scope>NUCLEOTIDE SEQUENCE</scope>
    <source>
        <strain evidence="3">ChiGjej3B3-11674</strain>
    </source>
</reference>
<dbReference type="PANTHER" id="PTHR30404">
    <property type="entry name" value="N-ACETYLMURAMOYL-L-ALANINE AMIDASE"/>
    <property type="match status" value="1"/>
</dbReference>
<keyword evidence="1 3" id="KW-0378">Hydrolase</keyword>
<feature type="domain" description="MurNAc-LAA" evidence="2">
    <location>
        <begin position="115"/>
        <end position="226"/>
    </location>
</feature>
<dbReference type="PANTHER" id="PTHR30404:SF0">
    <property type="entry name" value="N-ACETYLMURAMOYL-L-ALANINE AMIDASE AMIC"/>
    <property type="match status" value="1"/>
</dbReference>
<evidence type="ECO:0000256" key="1">
    <source>
        <dbReference type="ARBA" id="ARBA00022801"/>
    </source>
</evidence>
<accession>A0A9D2R6J5</accession>
<dbReference type="AlphaFoldDB" id="A0A9D2R6J5"/>
<dbReference type="InterPro" id="IPR050695">
    <property type="entry name" value="N-acetylmuramoyl_amidase_3"/>
</dbReference>
<evidence type="ECO:0000313" key="3">
    <source>
        <dbReference type="EMBL" id="HJD35030.1"/>
    </source>
</evidence>
<proteinExistence type="predicted"/>
<evidence type="ECO:0000259" key="2">
    <source>
        <dbReference type="SMART" id="SM00646"/>
    </source>
</evidence>
<dbReference type="Pfam" id="PF01520">
    <property type="entry name" value="Amidase_3"/>
    <property type="match status" value="1"/>
</dbReference>
<dbReference type="SUPFAM" id="SSF53187">
    <property type="entry name" value="Zn-dependent exopeptidases"/>
    <property type="match status" value="1"/>
</dbReference>
<reference evidence="3" key="1">
    <citation type="journal article" date="2021" name="PeerJ">
        <title>Extensive microbial diversity within the chicken gut microbiome revealed by metagenomics and culture.</title>
        <authorList>
            <person name="Gilroy R."/>
            <person name="Ravi A."/>
            <person name="Getino M."/>
            <person name="Pursley I."/>
            <person name="Horton D.L."/>
            <person name="Alikhan N.F."/>
            <person name="Baker D."/>
            <person name="Gharbi K."/>
            <person name="Hall N."/>
            <person name="Watson M."/>
            <person name="Adriaenssens E.M."/>
            <person name="Foster-Nyarko E."/>
            <person name="Jarju S."/>
            <person name="Secka A."/>
            <person name="Antonio M."/>
            <person name="Oren A."/>
            <person name="Chaudhuri R.R."/>
            <person name="La Ragione R."/>
            <person name="Hildebrand F."/>
            <person name="Pallen M.J."/>
        </authorList>
    </citation>
    <scope>NUCLEOTIDE SEQUENCE</scope>
    <source>
        <strain evidence="3">ChiGjej3B3-11674</strain>
    </source>
</reference>